<dbReference type="InterPro" id="IPR006059">
    <property type="entry name" value="SBP"/>
</dbReference>
<dbReference type="RefSeq" id="WP_218092353.1">
    <property type="nucleotide sequence ID" value="NZ_CAJVAS010000009.1"/>
</dbReference>
<name>A0A916K3M2_9BACL</name>
<dbReference type="Proteomes" id="UP000693672">
    <property type="component" value="Unassembled WGS sequence"/>
</dbReference>
<organism evidence="1 2">
    <name type="scientific">Paenibacillus solanacearum</name>
    <dbReference type="NCBI Taxonomy" id="2048548"/>
    <lineage>
        <taxon>Bacteria</taxon>
        <taxon>Bacillati</taxon>
        <taxon>Bacillota</taxon>
        <taxon>Bacilli</taxon>
        <taxon>Bacillales</taxon>
        <taxon>Paenibacillaceae</taxon>
        <taxon>Paenibacillus</taxon>
    </lineage>
</organism>
<reference evidence="1" key="1">
    <citation type="submission" date="2021-06" db="EMBL/GenBank/DDBJ databases">
        <authorList>
            <person name="Criscuolo A."/>
        </authorList>
    </citation>
    <scope>NUCLEOTIDE SEQUENCE</scope>
    <source>
        <strain evidence="1">CIP111600</strain>
    </source>
</reference>
<dbReference type="EMBL" id="CAJVAS010000009">
    <property type="protein sequence ID" value="CAG7623897.1"/>
    <property type="molecule type" value="Genomic_DNA"/>
</dbReference>
<gene>
    <name evidence="1" type="ORF">PAESOLCIP111_02574</name>
</gene>
<dbReference type="PROSITE" id="PS51257">
    <property type="entry name" value="PROKAR_LIPOPROTEIN"/>
    <property type="match status" value="1"/>
</dbReference>
<dbReference type="Pfam" id="PF01547">
    <property type="entry name" value="SBP_bac_1"/>
    <property type="match status" value="1"/>
</dbReference>
<dbReference type="PANTHER" id="PTHR43649">
    <property type="entry name" value="ARABINOSE-BINDING PROTEIN-RELATED"/>
    <property type="match status" value="1"/>
</dbReference>
<comment type="caution">
    <text evidence="1">The sequence shown here is derived from an EMBL/GenBank/DDBJ whole genome shotgun (WGS) entry which is preliminary data.</text>
</comment>
<dbReference type="InterPro" id="IPR050490">
    <property type="entry name" value="Bact_solute-bd_prot1"/>
</dbReference>
<dbReference type="PANTHER" id="PTHR43649:SF12">
    <property type="entry name" value="DIACETYLCHITOBIOSE BINDING PROTEIN DASA"/>
    <property type="match status" value="1"/>
</dbReference>
<sequence>MNLVKAASISTAVLIAMQVTIGCASESAAPSASPEPKSNLLDTINEPVTLKAYIPTLDDAKYKQYFADPIAKKFPNVNLVRLTPKATTGKAGMEELIAQGETPDLFYTTPAWFGKQKPMEVFDDLTPLIKKYNFDLQRLQPTLPAQMKAYSDPGKIEFMPVSRETLVLMYNKGLFDRFGVPYPKDKMTWEEVRALAGKLTRNEGGKTYRGLDITPNFLIHSNQRSIPLVDNKTNTPLIANNAWADYLSELLKIYEVPGNRPTGKNLGSLNSFYKDQDVAMYVGHLAHMDTVARLEKGVMDWDLVTMPVFKDLPNLGTQEYTRLLAITPTSKNKDAAFKVIAHLLSDEVQLEQNKSGVMTVLKDEAIKKQIFKDLKDLDGKNINAITALEPAPTKETSIHMDYVVTAAVRAVEAIVTGSTDLNTALRKEADVAKGNIDQVIKSGQ</sequence>
<proteinExistence type="predicted"/>
<keyword evidence="2" id="KW-1185">Reference proteome</keyword>
<evidence type="ECO:0008006" key="3">
    <source>
        <dbReference type="Google" id="ProtNLM"/>
    </source>
</evidence>
<dbReference type="AlphaFoldDB" id="A0A916K3M2"/>
<accession>A0A916K3M2</accession>
<protein>
    <recommendedName>
        <fullName evidence="3">Extracellular solute-binding protein</fullName>
    </recommendedName>
</protein>
<evidence type="ECO:0000313" key="2">
    <source>
        <dbReference type="Proteomes" id="UP000693672"/>
    </source>
</evidence>
<evidence type="ECO:0000313" key="1">
    <source>
        <dbReference type="EMBL" id="CAG7623897.1"/>
    </source>
</evidence>